<sequence length="71" mass="7597">MGRIKGEPISKRIGRGNIAGKPSKVHYNGKSGSVRICISAAGGLLAGDWVYLEKLDDGVILIIPESVYNKE</sequence>
<comment type="caution">
    <text evidence="1">The sequence shown here is derived from an EMBL/GenBank/DDBJ whole genome shotgun (WGS) entry which is preliminary data.</text>
</comment>
<name>A0A0F9PRK5_9ZZZZ</name>
<organism evidence="1">
    <name type="scientific">marine sediment metagenome</name>
    <dbReference type="NCBI Taxonomy" id="412755"/>
    <lineage>
        <taxon>unclassified sequences</taxon>
        <taxon>metagenomes</taxon>
        <taxon>ecological metagenomes</taxon>
    </lineage>
</organism>
<proteinExistence type="predicted"/>
<reference evidence="1" key="1">
    <citation type="journal article" date="2015" name="Nature">
        <title>Complex archaea that bridge the gap between prokaryotes and eukaryotes.</title>
        <authorList>
            <person name="Spang A."/>
            <person name="Saw J.H."/>
            <person name="Jorgensen S.L."/>
            <person name="Zaremba-Niedzwiedzka K."/>
            <person name="Martijn J."/>
            <person name="Lind A.E."/>
            <person name="van Eijk R."/>
            <person name="Schleper C."/>
            <person name="Guy L."/>
            <person name="Ettema T.J."/>
        </authorList>
    </citation>
    <scope>NUCLEOTIDE SEQUENCE</scope>
</reference>
<accession>A0A0F9PRK5</accession>
<protein>
    <submittedName>
        <fullName evidence="1">Uncharacterized protein</fullName>
    </submittedName>
</protein>
<evidence type="ECO:0000313" key="1">
    <source>
        <dbReference type="EMBL" id="KKN34390.1"/>
    </source>
</evidence>
<dbReference type="EMBL" id="LAZR01002109">
    <property type="protein sequence ID" value="KKN34390.1"/>
    <property type="molecule type" value="Genomic_DNA"/>
</dbReference>
<dbReference type="AlphaFoldDB" id="A0A0F9PRK5"/>
<gene>
    <name evidence="1" type="ORF">LCGC14_0794370</name>
</gene>